<comment type="caution">
    <text evidence="1">The sequence shown here is derived from an EMBL/GenBank/DDBJ whole genome shotgun (WGS) entry which is preliminary data.</text>
</comment>
<dbReference type="RefSeq" id="WP_194028719.1">
    <property type="nucleotide sequence ID" value="NZ_JADEWZ010000008.1"/>
</dbReference>
<dbReference type="AlphaFoldDB" id="A0A8J7DV86"/>
<name>A0A8J7DV86_9CYAN</name>
<reference evidence="1" key="1">
    <citation type="submission" date="2020-10" db="EMBL/GenBank/DDBJ databases">
        <authorList>
            <person name="Castelo-Branco R."/>
            <person name="Eusebio N."/>
            <person name="Adriana R."/>
            <person name="Vieira A."/>
            <person name="Brugerolle De Fraissinette N."/>
            <person name="Rezende De Castro R."/>
            <person name="Schneider M.P."/>
            <person name="Vasconcelos V."/>
            <person name="Leao P.N."/>
        </authorList>
    </citation>
    <scope>NUCLEOTIDE SEQUENCE</scope>
    <source>
        <strain evidence="1">LEGE 07157</strain>
    </source>
</reference>
<gene>
    <name evidence="1" type="ORF">IQ249_06920</name>
</gene>
<evidence type="ECO:0000313" key="1">
    <source>
        <dbReference type="EMBL" id="MBE9115626.1"/>
    </source>
</evidence>
<organism evidence="1 2">
    <name type="scientific">Lusitaniella coriacea LEGE 07157</name>
    <dbReference type="NCBI Taxonomy" id="945747"/>
    <lineage>
        <taxon>Bacteria</taxon>
        <taxon>Bacillati</taxon>
        <taxon>Cyanobacteriota</taxon>
        <taxon>Cyanophyceae</taxon>
        <taxon>Spirulinales</taxon>
        <taxon>Lusitaniellaceae</taxon>
        <taxon>Lusitaniella</taxon>
    </lineage>
</organism>
<evidence type="ECO:0000313" key="2">
    <source>
        <dbReference type="Proteomes" id="UP000654482"/>
    </source>
</evidence>
<proteinExistence type="predicted"/>
<dbReference type="EMBL" id="JADEWZ010000008">
    <property type="protein sequence ID" value="MBE9115626.1"/>
    <property type="molecule type" value="Genomic_DNA"/>
</dbReference>
<sequence>MKYKQALFPWVIYRLLPNLQRLTVARFRHRNDAEEHMKIIQRLLPQASFTIAFEVSQPYPRVQPTILTILE</sequence>
<dbReference type="Proteomes" id="UP000654482">
    <property type="component" value="Unassembled WGS sequence"/>
</dbReference>
<keyword evidence="2" id="KW-1185">Reference proteome</keyword>
<protein>
    <submittedName>
        <fullName evidence="1">Uncharacterized protein</fullName>
    </submittedName>
</protein>
<accession>A0A8J7DV86</accession>